<comment type="caution">
    <text evidence="1">The sequence shown here is derived from an EMBL/GenBank/DDBJ whole genome shotgun (WGS) entry which is preliminary data.</text>
</comment>
<dbReference type="InterPro" id="IPR054953">
    <property type="entry name" value="MethMoxGammaMmoZ"/>
</dbReference>
<dbReference type="AlphaFoldDB" id="A0A177LYV6"/>
<dbReference type="Gene3D" id="1.20.1280.30">
    <property type="entry name" value="Methane monooxygenase, gamma chain, domain 2"/>
    <property type="match status" value="1"/>
</dbReference>
<accession>A0A177LYV6</accession>
<sequence>MANIHDNPTRNTWMAKIATLDTLAKAHAFITDFRAKHMSPFKTDWSLELDGLWIELKIEEKLALLKHKEFNDTQLLNNCTCGANAQQVANEVIGKMDACEDMYEAERIHINFRLACKPPVMPVNVFLDTDRQLGTKLMELRNTDYYALPLEELRKKRGVKVVTLQ</sequence>
<keyword evidence="1" id="KW-0560">Oxidoreductase</keyword>
<gene>
    <name evidence="1" type="ORF">A1353_22655</name>
</gene>
<evidence type="ECO:0000313" key="1">
    <source>
        <dbReference type="EMBL" id="OAH97748.1"/>
    </source>
</evidence>
<reference evidence="1 2" key="1">
    <citation type="submission" date="2016-03" db="EMBL/GenBank/DDBJ databases">
        <authorList>
            <person name="Ploux O."/>
        </authorList>
    </citation>
    <scope>NUCLEOTIDE SEQUENCE [LARGE SCALE GENOMIC DNA]</scope>
    <source>
        <strain evidence="1 2">R-45371</strain>
    </source>
</reference>
<keyword evidence="1" id="KW-0503">Monooxygenase</keyword>
<dbReference type="GO" id="GO:0015947">
    <property type="term" value="P:methane metabolic process"/>
    <property type="evidence" value="ECO:0007669"/>
    <property type="project" value="InterPro"/>
</dbReference>
<dbReference type="InterPro" id="IPR036123">
    <property type="entry name" value="Me_mOase_sf_g"/>
</dbReference>
<evidence type="ECO:0000313" key="2">
    <source>
        <dbReference type="Proteomes" id="UP000077763"/>
    </source>
</evidence>
<dbReference type="InterPro" id="IPR004222">
    <property type="entry name" value="Me_mOase_g"/>
</dbReference>
<dbReference type="Proteomes" id="UP000077763">
    <property type="component" value="Unassembled WGS sequence"/>
</dbReference>
<name>A0A177LYV6_METMH</name>
<dbReference type="SUPFAM" id="SSF47152">
    <property type="entry name" value="Methane monooxygenase hydrolase, gamma subunit"/>
    <property type="match status" value="1"/>
</dbReference>
<dbReference type="Pfam" id="PF02964">
    <property type="entry name" value="MeMO_Hyd_G"/>
    <property type="match status" value="1"/>
</dbReference>
<proteinExistence type="predicted"/>
<dbReference type="RefSeq" id="WP_064038541.1">
    <property type="nucleotide sequence ID" value="NZ_LUUH01000096.1"/>
</dbReference>
<dbReference type="PIRSF" id="PIRSF018503">
    <property type="entry name" value="Me_mOase_g"/>
    <property type="match status" value="1"/>
</dbReference>
<dbReference type="InterPro" id="IPR015952">
    <property type="entry name" value="Me_mOase_g_dom1"/>
</dbReference>
<organism evidence="1 2">
    <name type="scientific">Methylomonas methanica</name>
    <dbReference type="NCBI Taxonomy" id="421"/>
    <lineage>
        <taxon>Bacteria</taxon>
        <taxon>Pseudomonadati</taxon>
        <taxon>Pseudomonadota</taxon>
        <taxon>Gammaproteobacteria</taxon>
        <taxon>Methylococcales</taxon>
        <taxon>Methylococcaceae</taxon>
        <taxon>Methylomonas</taxon>
    </lineage>
</organism>
<dbReference type="EMBL" id="LUUH01000096">
    <property type="protein sequence ID" value="OAH97748.1"/>
    <property type="molecule type" value="Genomic_DNA"/>
</dbReference>
<dbReference type="InterPro" id="IPR015953">
    <property type="entry name" value="Me_mOase_g_dom2"/>
</dbReference>
<protein>
    <submittedName>
        <fullName evidence="1">Methane monooxygenase</fullName>
    </submittedName>
</protein>
<dbReference type="GO" id="GO:0015049">
    <property type="term" value="F:methane monooxygenase [NAD(P)H] activity"/>
    <property type="evidence" value="ECO:0007669"/>
    <property type="project" value="InterPro"/>
</dbReference>
<dbReference type="Gene3D" id="1.20.1280.10">
    <property type="entry name" value="Methane monooxygenase, gamma chain, domain 1"/>
    <property type="match status" value="1"/>
</dbReference>
<dbReference type="NCBIfam" id="NF045805">
    <property type="entry name" value="MethMoxGammaMmoZ"/>
    <property type="match status" value="1"/>
</dbReference>